<dbReference type="GO" id="GO:0016787">
    <property type="term" value="F:hydrolase activity"/>
    <property type="evidence" value="ECO:0007669"/>
    <property type="project" value="UniProtKB-KW"/>
</dbReference>
<name>A0A7D4TEX7_9MICO</name>
<dbReference type="EMBL" id="CP054038">
    <property type="protein sequence ID" value="QKJ19080.1"/>
    <property type="molecule type" value="Genomic_DNA"/>
</dbReference>
<dbReference type="PANTHER" id="PTHR43798">
    <property type="entry name" value="MONOACYLGLYCEROL LIPASE"/>
    <property type="match status" value="1"/>
</dbReference>
<keyword evidence="1 3" id="KW-0378">Hydrolase</keyword>
<evidence type="ECO:0000259" key="2">
    <source>
        <dbReference type="Pfam" id="PF12695"/>
    </source>
</evidence>
<protein>
    <submittedName>
        <fullName evidence="3">Alpha/beta hydrolase</fullName>
    </submittedName>
</protein>
<dbReference type="Proteomes" id="UP000502498">
    <property type="component" value="Chromosome"/>
</dbReference>
<dbReference type="InterPro" id="IPR029058">
    <property type="entry name" value="AB_hydrolase_fold"/>
</dbReference>
<reference evidence="3 4" key="1">
    <citation type="submission" date="2020-05" db="EMBL/GenBank/DDBJ databases">
        <title>Strain PA2F3 complete genome.</title>
        <authorList>
            <person name="Kim Y.-S."/>
            <person name="Kim S.-J."/>
            <person name="Jung H.-k."/>
            <person name="Kim S.-E."/>
            <person name="Kim K.-H."/>
        </authorList>
    </citation>
    <scope>NUCLEOTIDE SEQUENCE [LARGE SCALE GENOMIC DNA]</scope>
    <source>
        <strain evidence="3 4">PA2F3</strain>
    </source>
</reference>
<dbReference type="InterPro" id="IPR029059">
    <property type="entry name" value="AB_hydrolase_5"/>
</dbReference>
<evidence type="ECO:0000256" key="1">
    <source>
        <dbReference type="ARBA" id="ARBA00022801"/>
    </source>
</evidence>
<evidence type="ECO:0000313" key="3">
    <source>
        <dbReference type="EMBL" id="QKJ19080.1"/>
    </source>
</evidence>
<dbReference type="RefSeq" id="WP_172989521.1">
    <property type="nucleotide sequence ID" value="NZ_CP054038.1"/>
</dbReference>
<accession>A0A7D4TEX7</accession>
<evidence type="ECO:0000313" key="4">
    <source>
        <dbReference type="Proteomes" id="UP000502498"/>
    </source>
</evidence>
<dbReference type="Gene3D" id="3.40.50.1820">
    <property type="entry name" value="alpha/beta hydrolase"/>
    <property type="match status" value="2"/>
</dbReference>
<dbReference type="GO" id="GO:0016020">
    <property type="term" value="C:membrane"/>
    <property type="evidence" value="ECO:0007669"/>
    <property type="project" value="TreeGrafter"/>
</dbReference>
<sequence length="179" mass="19026">MTDFAVPYVEEGDGPVALVLLPEHDLSTDALGVVSHYLAEEAGFRIVRVGPRSESESLAARVEDIIAVLDRIGLERAWIGGHAEGGTVARAFVAAHGDRTNGLLLLGVEDADIALAPVIPVLIIQGSDDEVTPPAHGTALQQTAPERVTVRSIDGGGHLFPMTDPVETAVFIEEYLDWD</sequence>
<gene>
    <name evidence="3" type="ORF">HQM25_06625</name>
</gene>
<dbReference type="AlphaFoldDB" id="A0A7D4TEX7"/>
<organism evidence="3 4">
    <name type="scientific">Microbacterium hominis</name>
    <dbReference type="NCBI Taxonomy" id="162426"/>
    <lineage>
        <taxon>Bacteria</taxon>
        <taxon>Bacillati</taxon>
        <taxon>Actinomycetota</taxon>
        <taxon>Actinomycetes</taxon>
        <taxon>Micrococcales</taxon>
        <taxon>Microbacteriaceae</taxon>
        <taxon>Microbacterium</taxon>
    </lineage>
</organism>
<dbReference type="PANTHER" id="PTHR43798:SF31">
    <property type="entry name" value="AB HYDROLASE SUPERFAMILY PROTEIN YCLE"/>
    <property type="match status" value="1"/>
</dbReference>
<dbReference type="SUPFAM" id="SSF53474">
    <property type="entry name" value="alpha/beta-Hydrolases"/>
    <property type="match status" value="1"/>
</dbReference>
<dbReference type="Pfam" id="PF12695">
    <property type="entry name" value="Abhydrolase_5"/>
    <property type="match status" value="1"/>
</dbReference>
<dbReference type="InterPro" id="IPR050266">
    <property type="entry name" value="AB_hydrolase_sf"/>
</dbReference>
<proteinExistence type="predicted"/>
<feature type="domain" description="Alpha/beta hydrolase fold-5" evidence="2">
    <location>
        <begin position="62"/>
        <end position="158"/>
    </location>
</feature>